<evidence type="ECO:0000313" key="1">
    <source>
        <dbReference type="Proteomes" id="UP000887580"/>
    </source>
</evidence>
<proteinExistence type="predicted"/>
<name>A0AC35GIM1_9BILA</name>
<organism evidence="1 2">
    <name type="scientific">Panagrolaimus sp. PS1159</name>
    <dbReference type="NCBI Taxonomy" id="55785"/>
    <lineage>
        <taxon>Eukaryota</taxon>
        <taxon>Metazoa</taxon>
        <taxon>Ecdysozoa</taxon>
        <taxon>Nematoda</taxon>
        <taxon>Chromadorea</taxon>
        <taxon>Rhabditida</taxon>
        <taxon>Tylenchina</taxon>
        <taxon>Panagrolaimomorpha</taxon>
        <taxon>Panagrolaimoidea</taxon>
        <taxon>Panagrolaimidae</taxon>
        <taxon>Panagrolaimus</taxon>
    </lineage>
</organism>
<dbReference type="WBParaSite" id="PS1159_v2.g5611.t1">
    <property type="protein sequence ID" value="PS1159_v2.g5611.t1"/>
    <property type="gene ID" value="PS1159_v2.g5611"/>
</dbReference>
<sequence>MFKDKNGREYFEHDFTKHICKPLNASKIKASGIEILQFSGLFDKAEPEIDESKIIRIPNFELRPNKSGVLDGKLLLFDSSDKTLCYEYGYNKQCKRYKCLKCKKLNLYVTAKLFEDKNGEKCITLNDKEHQCKPEKYEAEKLVDQASNFIVFKSNEKTTEKLVIFTSDEKDFCYEYTFCNSKKLFRCYHRK</sequence>
<accession>A0AC35GIM1</accession>
<dbReference type="Proteomes" id="UP000887580">
    <property type="component" value="Unplaced"/>
</dbReference>
<protein>
    <submittedName>
        <fullName evidence="2">Uncharacterized protein</fullName>
    </submittedName>
</protein>
<reference evidence="2" key="1">
    <citation type="submission" date="2022-11" db="UniProtKB">
        <authorList>
            <consortium name="WormBaseParasite"/>
        </authorList>
    </citation>
    <scope>IDENTIFICATION</scope>
</reference>
<evidence type="ECO:0000313" key="2">
    <source>
        <dbReference type="WBParaSite" id="PS1159_v2.g5611.t1"/>
    </source>
</evidence>